<dbReference type="AlphaFoldDB" id="A0A918JEI8"/>
<protein>
    <recommendedName>
        <fullName evidence="1">TIR domain-containing protein</fullName>
    </recommendedName>
</protein>
<dbReference type="Proteomes" id="UP000631300">
    <property type="component" value="Unassembled WGS sequence"/>
</dbReference>
<gene>
    <name evidence="2" type="ORF">GCM10007391_04820</name>
</gene>
<comment type="caution">
    <text evidence="2">The sequence shown here is derived from an EMBL/GenBank/DDBJ whole genome shotgun (WGS) entry which is preliminary data.</text>
</comment>
<accession>A0A918JEI8</accession>
<evidence type="ECO:0000259" key="1">
    <source>
        <dbReference type="PROSITE" id="PS50104"/>
    </source>
</evidence>
<organism evidence="2 3">
    <name type="scientific">Alteromonas halophila</name>
    <dbReference type="NCBI Taxonomy" id="516698"/>
    <lineage>
        <taxon>Bacteria</taxon>
        <taxon>Pseudomonadati</taxon>
        <taxon>Pseudomonadota</taxon>
        <taxon>Gammaproteobacteria</taxon>
        <taxon>Alteromonadales</taxon>
        <taxon>Alteromonadaceae</taxon>
        <taxon>Alteromonas/Salinimonas group</taxon>
        <taxon>Alteromonas</taxon>
    </lineage>
</organism>
<dbReference type="GO" id="GO:0007165">
    <property type="term" value="P:signal transduction"/>
    <property type="evidence" value="ECO:0007669"/>
    <property type="project" value="InterPro"/>
</dbReference>
<dbReference type="InterPro" id="IPR000157">
    <property type="entry name" value="TIR_dom"/>
</dbReference>
<proteinExistence type="predicted"/>
<dbReference type="Gene3D" id="3.40.50.10140">
    <property type="entry name" value="Toll/interleukin-1 receptor homology (TIR) domain"/>
    <property type="match status" value="1"/>
</dbReference>
<dbReference type="EMBL" id="BMXP01000001">
    <property type="protein sequence ID" value="GGW75548.1"/>
    <property type="molecule type" value="Genomic_DNA"/>
</dbReference>
<dbReference type="PROSITE" id="PS50104">
    <property type="entry name" value="TIR"/>
    <property type="match status" value="1"/>
</dbReference>
<sequence>MSKKQISVFVSYAHRNKKLAVEFLDLLEELLLPSRHYQFDLWFDNYIDVGEKWREQILDSLEKADIGLLLVSPAFLASPFISESELPAFIGENAKPMLPVMLSKIDFEKHDLKGLGEYQLYRYEDKKLSAPRAYSELKKKRREQFAWEVFQLIHKKLD</sequence>
<evidence type="ECO:0000313" key="2">
    <source>
        <dbReference type="EMBL" id="GGW75548.1"/>
    </source>
</evidence>
<reference evidence="2" key="2">
    <citation type="submission" date="2020-09" db="EMBL/GenBank/DDBJ databases">
        <authorList>
            <person name="Sun Q."/>
            <person name="Kim S."/>
        </authorList>
    </citation>
    <scope>NUCLEOTIDE SEQUENCE</scope>
    <source>
        <strain evidence="2">KCTC 22164</strain>
    </source>
</reference>
<keyword evidence="3" id="KW-1185">Reference proteome</keyword>
<dbReference type="SUPFAM" id="SSF52200">
    <property type="entry name" value="Toll/Interleukin receptor TIR domain"/>
    <property type="match status" value="1"/>
</dbReference>
<dbReference type="SMART" id="SM00255">
    <property type="entry name" value="TIR"/>
    <property type="match status" value="1"/>
</dbReference>
<dbReference type="RefSeq" id="WP_189403481.1">
    <property type="nucleotide sequence ID" value="NZ_BMXP01000001.1"/>
</dbReference>
<feature type="domain" description="TIR" evidence="1">
    <location>
        <begin position="4"/>
        <end position="145"/>
    </location>
</feature>
<reference evidence="2" key="1">
    <citation type="journal article" date="2014" name="Int. J. Syst. Evol. Microbiol.">
        <title>Complete genome sequence of Corynebacterium casei LMG S-19264T (=DSM 44701T), isolated from a smear-ripened cheese.</title>
        <authorList>
            <consortium name="US DOE Joint Genome Institute (JGI-PGF)"/>
            <person name="Walter F."/>
            <person name="Albersmeier A."/>
            <person name="Kalinowski J."/>
            <person name="Ruckert C."/>
        </authorList>
    </citation>
    <scope>NUCLEOTIDE SEQUENCE</scope>
    <source>
        <strain evidence="2">KCTC 22164</strain>
    </source>
</reference>
<name>A0A918JEI8_9ALTE</name>
<evidence type="ECO:0000313" key="3">
    <source>
        <dbReference type="Proteomes" id="UP000631300"/>
    </source>
</evidence>
<dbReference type="Pfam" id="PF13676">
    <property type="entry name" value="TIR_2"/>
    <property type="match status" value="1"/>
</dbReference>
<dbReference type="InterPro" id="IPR035897">
    <property type="entry name" value="Toll_tir_struct_dom_sf"/>
</dbReference>